<feature type="compositionally biased region" description="Low complexity" evidence="1">
    <location>
        <begin position="110"/>
        <end position="122"/>
    </location>
</feature>
<feature type="compositionally biased region" description="Polar residues" evidence="1">
    <location>
        <begin position="484"/>
        <end position="502"/>
    </location>
</feature>
<evidence type="ECO:0000256" key="1">
    <source>
        <dbReference type="SAM" id="MobiDB-lite"/>
    </source>
</evidence>
<proteinExistence type="predicted"/>
<name>A0A5E4QRS9_9NEOP</name>
<feature type="region of interest" description="Disordered" evidence="1">
    <location>
        <begin position="404"/>
        <end position="459"/>
    </location>
</feature>
<organism evidence="3 4">
    <name type="scientific">Leptidea sinapis</name>
    <dbReference type="NCBI Taxonomy" id="189913"/>
    <lineage>
        <taxon>Eukaryota</taxon>
        <taxon>Metazoa</taxon>
        <taxon>Ecdysozoa</taxon>
        <taxon>Arthropoda</taxon>
        <taxon>Hexapoda</taxon>
        <taxon>Insecta</taxon>
        <taxon>Pterygota</taxon>
        <taxon>Neoptera</taxon>
        <taxon>Endopterygota</taxon>
        <taxon>Lepidoptera</taxon>
        <taxon>Glossata</taxon>
        <taxon>Ditrysia</taxon>
        <taxon>Papilionoidea</taxon>
        <taxon>Pieridae</taxon>
        <taxon>Dismorphiinae</taxon>
        <taxon>Leptidea</taxon>
    </lineage>
</organism>
<protein>
    <recommendedName>
        <fullName evidence="5">DUF4794 domain-containing protein</fullName>
    </recommendedName>
</protein>
<feature type="chain" id="PRO_5022996977" description="DUF4794 domain-containing protein" evidence="2">
    <location>
        <begin position="17"/>
        <end position="640"/>
    </location>
</feature>
<feature type="compositionally biased region" description="Polar residues" evidence="1">
    <location>
        <begin position="141"/>
        <end position="164"/>
    </location>
</feature>
<feature type="region of interest" description="Disordered" evidence="1">
    <location>
        <begin position="480"/>
        <end position="504"/>
    </location>
</feature>
<evidence type="ECO:0000313" key="3">
    <source>
        <dbReference type="EMBL" id="VVD00649.1"/>
    </source>
</evidence>
<evidence type="ECO:0008006" key="5">
    <source>
        <dbReference type="Google" id="ProtNLM"/>
    </source>
</evidence>
<dbReference type="Proteomes" id="UP000324832">
    <property type="component" value="Unassembled WGS sequence"/>
</dbReference>
<feature type="compositionally biased region" description="Basic and acidic residues" evidence="1">
    <location>
        <begin position="123"/>
        <end position="134"/>
    </location>
</feature>
<feature type="region of interest" description="Disordered" evidence="1">
    <location>
        <begin position="542"/>
        <end position="583"/>
    </location>
</feature>
<feature type="compositionally biased region" description="Polar residues" evidence="1">
    <location>
        <begin position="446"/>
        <end position="459"/>
    </location>
</feature>
<dbReference type="AlphaFoldDB" id="A0A5E4QRS9"/>
<dbReference type="EMBL" id="FZQP02004889">
    <property type="protein sequence ID" value="VVD00649.1"/>
    <property type="molecule type" value="Genomic_DNA"/>
</dbReference>
<gene>
    <name evidence="3" type="ORF">LSINAPIS_LOCUS11244</name>
</gene>
<accession>A0A5E4QRS9</accession>
<feature type="compositionally biased region" description="Acidic residues" evidence="1">
    <location>
        <begin position="566"/>
        <end position="578"/>
    </location>
</feature>
<feature type="compositionally biased region" description="Polar residues" evidence="1">
    <location>
        <begin position="408"/>
        <end position="422"/>
    </location>
</feature>
<feature type="signal peptide" evidence="2">
    <location>
        <begin position="1"/>
        <end position="16"/>
    </location>
</feature>
<feature type="compositionally biased region" description="Polar residues" evidence="1">
    <location>
        <begin position="542"/>
        <end position="561"/>
    </location>
</feature>
<reference evidence="3 4" key="1">
    <citation type="submission" date="2017-07" db="EMBL/GenBank/DDBJ databases">
        <authorList>
            <person name="Talla V."/>
            <person name="Backstrom N."/>
        </authorList>
    </citation>
    <scope>NUCLEOTIDE SEQUENCE [LARGE SCALE GENOMIC DNA]</scope>
</reference>
<evidence type="ECO:0000256" key="2">
    <source>
        <dbReference type="SAM" id="SignalP"/>
    </source>
</evidence>
<feature type="region of interest" description="Disordered" evidence="1">
    <location>
        <begin position="19"/>
        <end position="71"/>
    </location>
</feature>
<sequence>MKVLLVTIFAVGSVLAEAPYPPSGWRPNGPAFDLPQRVPSQVPQKQEYLPPPVDPRRPTNRNYDDGADVSVQGLPTQEQQPIFQLSPVNGQQYNGPRVNSDIRNLDPSLQQVQYQQQLQKAQEFARQREYDAHQKQPWNGLPTNQSPRQFVPTTQKPEQKTNQPEYKYSSPDSTIEPLDLNQGEELDEEPKENAEKVSVEVSKQNIQEYPPELFLSPLTQLKVQQQLVPLRFGQLQAQIYYQPAAGQGFDGPAHLNALPSVLAQQQSAVQNQYPQAPIIVQEPVNQYQPEQAYPQSAQPVALQPQPISQAQPNYIQLAPANQYAQSKPDQQVLVQPNQLAQPNQFPQSSYVAPATYQPAQFAQPGLAVQASYQPSQFAQPNQLPQPSYVAPASYQPAQFAQPGLTAEGSYQPSQFAQPNQLPEPSYIAPASYQPAQFAQPGLTPEASYQPSQFAQPNQLSQPSYVAPADYQSNQYAQPGFAAQGSYQPSQVAQPNPQTDTENIQPVQPAQPQIVYQTYQPQYYQPNPYQAGHFNQDPNQYQAETSQFQNPDALQSGLNDPQHNGIDDGDNDDEREEDEGTKATAVATAFGTRSNTEDSVAVAQATAVANGRRKSAKLRQRRIRPVFTVDRSGHLVLAQEQ</sequence>
<evidence type="ECO:0000313" key="4">
    <source>
        <dbReference type="Proteomes" id="UP000324832"/>
    </source>
</evidence>
<keyword evidence="2" id="KW-0732">Signal</keyword>
<keyword evidence="4" id="KW-1185">Reference proteome</keyword>
<feature type="region of interest" description="Disordered" evidence="1">
    <location>
        <begin position="110"/>
        <end position="178"/>
    </location>
</feature>